<evidence type="ECO:0000313" key="8">
    <source>
        <dbReference type="Proteomes" id="UP000462212"/>
    </source>
</evidence>
<dbReference type="PANTHER" id="PTHR32035">
    <property type="entry name" value="AURORA KINASE A-INTERACTING PROTEIN"/>
    <property type="match status" value="1"/>
</dbReference>
<dbReference type="OrthoDB" id="5364404at2759"/>
<feature type="region of interest" description="Disordered" evidence="5">
    <location>
        <begin position="275"/>
        <end position="294"/>
    </location>
</feature>
<reference evidence="7 8" key="1">
    <citation type="submission" date="2018-05" db="EMBL/GenBank/DDBJ databases">
        <title>Genome sequencing and assembly of the regulated plant pathogen Lachnellula willkommii and related sister species for the development of diagnostic species identification markers.</title>
        <authorList>
            <person name="Giroux E."/>
            <person name="Bilodeau G."/>
        </authorList>
    </citation>
    <scope>NUCLEOTIDE SEQUENCE [LARGE SCALE GENOMIC DNA]</scope>
    <source>
        <strain evidence="7 8">CBS 197.66</strain>
    </source>
</reference>
<dbReference type="Pfam" id="PF08213">
    <property type="entry name" value="COX24_C"/>
    <property type="match status" value="1"/>
</dbReference>
<protein>
    <recommendedName>
        <fullName evidence="4">Small ribosomal subunit protein mS38</fullName>
    </recommendedName>
</protein>
<evidence type="ECO:0000256" key="5">
    <source>
        <dbReference type="SAM" id="MobiDB-lite"/>
    </source>
</evidence>
<name>A0A8H8U9V4_9HELO</name>
<proteinExistence type="inferred from homology"/>
<accession>A0A8H8U9V4</accession>
<organism evidence="7 8">
    <name type="scientific">Lachnellula subtilissima</name>
    <dbReference type="NCBI Taxonomy" id="602034"/>
    <lineage>
        <taxon>Eukaryota</taxon>
        <taxon>Fungi</taxon>
        <taxon>Dikarya</taxon>
        <taxon>Ascomycota</taxon>
        <taxon>Pezizomycotina</taxon>
        <taxon>Leotiomycetes</taxon>
        <taxon>Helotiales</taxon>
        <taxon>Lachnaceae</taxon>
        <taxon>Lachnellula</taxon>
    </lineage>
</organism>
<evidence type="ECO:0000259" key="6">
    <source>
        <dbReference type="SMART" id="SM01155"/>
    </source>
</evidence>
<comment type="subcellular location">
    <subcellularLocation>
        <location evidence="1">Mitochondrion</location>
    </subcellularLocation>
</comment>
<evidence type="ECO:0000256" key="1">
    <source>
        <dbReference type="ARBA" id="ARBA00004173"/>
    </source>
</evidence>
<dbReference type="GO" id="GO:0005739">
    <property type="term" value="C:mitochondrion"/>
    <property type="evidence" value="ECO:0007669"/>
    <property type="project" value="UniProtKB-SubCell"/>
</dbReference>
<evidence type="ECO:0000313" key="7">
    <source>
        <dbReference type="EMBL" id="TVY39799.1"/>
    </source>
</evidence>
<evidence type="ECO:0000256" key="4">
    <source>
        <dbReference type="ARBA" id="ARBA00035682"/>
    </source>
</evidence>
<feature type="region of interest" description="Disordered" evidence="5">
    <location>
        <begin position="105"/>
        <end position="180"/>
    </location>
</feature>
<dbReference type="AlphaFoldDB" id="A0A8H8U9V4"/>
<dbReference type="InterPro" id="IPR013177">
    <property type="entry name" value="Ribosomal_mS38_C"/>
</dbReference>
<comment type="similarity">
    <text evidence="3">Belongs to the mitochondrion-specific ribosomal protein mS38 family.</text>
</comment>
<dbReference type="SMART" id="SM01155">
    <property type="entry name" value="DUF1713"/>
    <property type="match status" value="1"/>
</dbReference>
<keyword evidence="8" id="KW-1185">Reference proteome</keyword>
<evidence type="ECO:0000256" key="2">
    <source>
        <dbReference type="ARBA" id="ARBA00023128"/>
    </source>
</evidence>
<evidence type="ECO:0000256" key="3">
    <source>
        <dbReference type="ARBA" id="ARBA00035647"/>
    </source>
</evidence>
<sequence length="434" mass="47969">MKPQRKEKRNGNTYLIRQSYDSTRDPTVAVGGYQALPAFATEQGIQQLLLSSSHHPQTLPFSTLGRGMFSSSVRRVASTATPIPTASSFSNSAQRAVAVQALSYRSHQRRYSSSKPSSPADGSKGVAHGQGEAAAAAPARPEGEKKASRASKKKSKDLASSGKGRDESLRNLPCVPSTHHISPNQISASDFFSLYRPISLTSSFPKAVSEEAFASIFTQRIKTNSKPTEVISTLSQTVENLDMITGNLRQLKIPSQQQEQTSSEEKDELRAAITAEANRKDVQHLDSAPDDASMRFPRHILSGKYQSFNPPPAPVPENTPESLAAGLEASQETHKTYTAVVTISESTDKYGEITYLTHSTPLVATPTAMSTPTRFRGRMQARQDKYLTQIGGVREYEGMFAISVKRQRKLKMKKHKYKKLMRRTRNLRRRLDRN</sequence>
<feature type="compositionally biased region" description="Low complexity" evidence="5">
    <location>
        <begin position="113"/>
        <end position="140"/>
    </location>
</feature>
<gene>
    <name evidence="7" type="ORF">LSUB1_G005048</name>
</gene>
<comment type="caution">
    <text evidence="7">The sequence shown here is derived from an EMBL/GenBank/DDBJ whole genome shotgun (WGS) entry which is preliminary data.</text>
</comment>
<dbReference type="PANTHER" id="PTHR32035:SF3">
    <property type="entry name" value="SMALL RIBOSOMAL SUBUNIT PROTEIN MS38"/>
    <property type="match status" value="1"/>
</dbReference>
<dbReference type="Proteomes" id="UP000462212">
    <property type="component" value="Unassembled WGS sequence"/>
</dbReference>
<dbReference type="EMBL" id="QGMJ01000210">
    <property type="protein sequence ID" value="TVY39799.1"/>
    <property type="molecule type" value="Genomic_DNA"/>
</dbReference>
<keyword evidence="2" id="KW-0496">Mitochondrion</keyword>
<feature type="domain" description="Ribosomal protein mS38 C-terminal" evidence="6">
    <location>
        <begin position="400"/>
        <end position="433"/>
    </location>
</feature>